<reference evidence="2 3" key="1">
    <citation type="submission" date="2023-02" db="EMBL/GenBank/DDBJ databases">
        <title>LHISI_Scaffold_Assembly.</title>
        <authorList>
            <person name="Stuart O.P."/>
            <person name="Cleave R."/>
            <person name="Magrath M.J.L."/>
            <person name="Mikheyev A.S."/>
        </authorList>
    </citation>
    <scope>NUCLEOTIDE SEQUENCE [LARGE SCALE GENOMIC DNA]</scope>
    <source>
        <strain evidence="2">Daus_M_001</strain>
        <tissue evidence="2">Leg muscle</tissue>
    </source>
</reference>
<keyword evidence="3" id="KW-1185">Reference proteome</keyword>
<dbReference type="Proteomes" id="UP001159363">
    <property type="component" value="Chromosome 5"/>
</dbReference>
<name>A0ABQ9HDA6_9NEOP</name>
<evidence type="ECO:0000313" key="2">
    <source>
        <dbReference type="EMBL" id="KAJ8882171.1"/>
    </source>
</evidence>
<feature type="compositionally biased region" description="Polar residues" evidence="1">
    <location>
        <begin position="53"/>
        <end position="62"/>
    </location>
</feature>
<protein>
    <submittedName>
        <fullName evidence="2">Uncharacterized protein</fullName>
    </submittedName>
</protein>
<dbReference type="SUPFAM" id="SSF57903">
    <property type="entry name" value="FYVE/PHD zinc finger"/>
    <property type="match status" value="1"/>
</dbReference>
<dbReference type="EMBL" id="JARBHB010000006">
    <property type="protein sequence ID" value="KAJ8882171.1"/>
    <property type="molecule type" value="Genomic_DNA"/>
</dbReference>
<dbReference type="InterPro" id="IPR013083">
    <property type="entry name" value="Znf_RING/FYVE/PHD"/>
</dbReference>
<accession>A0ABQ9HDA6</accession>
<feature type="region of interest" description="Disordered" evidence="1">
    <location>
        <begin position="53"/>
        <end position="85"/>
    </location>
</feature>
<gene>
    <name evidence="2" type="ORF">PR048_018659</name>
</gene>
<organism evidence="2 3">
    <name type="scientific">Dryococelus australis</name>
    <dbReference type="NCBI Taxonomy" id="614101"/>
    <lineage>
        <taxon>Eukaryota</taxon>
        <taxon>Metazoa</taxon>
        <taxon>Ecdysozoa</taxon>
        <taxon>Arthropoda</taxon>
        <taxon>Hexapoda</taxon>
        <taxon>Insecta</taxon>
        <taxon>Pterygota</taxon>
        <taxon>Neoptera</taxon>
        <taxon>Polyneoptera</taxon>
        <taxon>Phasmatodea</taxon>
        <taxon>Verophasmatodea</taxon>
        <taxon>Anareolatae</taxon>
        <taxon>Phasmatidae</taxon>
        <taxon>Eurycanthinae</taxon>
        <taxon>Dryococelus</taxon>
    </lineage>
</organism>
<dbReference type="InterPro" id="IPR011011">
    <property type="entry name" value="Znf_FYVE_PHD"/>
</dbReference>
<evidence type="ECO:0000313" key="3">
    <source>
        <dbReference type="Proteomes" id="UP001159363"/>
    </source>
</evidence>
<proteinExistence type="predicted"/>
<feature type="region of interest" description="Disordered" evidence="1">
    <location>
        <begin position="1"/>
        <end position="25"/>
    </location>
</feature>
<evidence type="ECO:0000256" key="1">
    <source>
        <dbReference type="SAM" id="MobiDB-lite"/>
    </source>
</evidence>
<comment type="caution">
    <text evidence="2">The sequence shown here is derived from an EMBL/GenBank/DDBJ whole genome shotgun (WGS) entry which is preliminary data.</text>
</comment>
<dbReference type="Gene3D" id="3.30.40.10">
    <property type="entry name" value="Zinc/RING finger domain, C3HC4 (zinc finger)"/>
    <property type="match status" value="1"/>
</dbReference>
<sequence length="1173" mass="127905">MTDTPLLLTHTSEIEPDYGNRSQQPSEWLPLLPEHPGSSQQLLQPVSQLAVTSQNSRISETMSRPCPVTKEIPCSHQVRPKNGQHAGRDRYEIMFSPNKLNIIVNKLIALEETTASIEKKLSPSSVSEEDDGNFHLQLPFKAKDELEKCEQLLEDNTFYSKVVNFVKRIGGSDVQSLTVNILKNLLMHGTGYAGGELREIGVVGVMECRGFFGDGVLQGHWMKRRDLTMHGKVPTRPHVPRRLPSPRHRPIASAASLLKCTTLNQRLMGRLMMLIAASKSWAILTPFLASSTERVIAGARVSLHALRCLTEDFFHLVLFASAECTFNIPTDLHTLFMPHPLRSSAGMKRRGKRKIPEKIHRPVASSGTIPTCYKTLGMTLPGIEPWFALVKGEQANGSATAAPRCTLASSYQEIARQKKTKISTTQDESDTSDEEETNAGCIFCNDLYSNSKSEEGWIKCVVCDEWAHEQCAGIDIDDGWLTFAVTGVCLTSSTPHVRWAGLLVCKYGQLHASRLLGGPVSLQVWAGVTAFPSLVHHRAVTEVCLTSSTPHVCWAGLLVYKYGQIHASRPLGGPVSLQVWACMTAFPSLVRRLAVTGVCLTISTPHVRWAGLLVYKYGHLHASRPLGGPVSLQVWAGVTAFPSLVHHRAVTEVCLTSSTPHVCWAGLLVYKYGQIHASRPLGGPVSLQVWAGVTVFPSLVRRLAVTGVCLTISTPHVCWAGLLVYKYGQGSVFDDLHASRPLGGPVSLQVWACMTAFPSLVRRLAVTGVCLTSSTPHVRWAGLLVYKYGHLHASRLLGGPVSLQVWAGVTAFPSLVHHRAVTEVCLTSSTPHVCWAGLLVYKYGQFASMGRCDCLPLSRTSPCCDGGVFDELHASRPLGGPVSLQVWACMTAFHSLVRRLAVTGVCLTISTPHVCWAGLLVCKYGQLHASRLLGGPVSLQVWAGMTAFPSLVRRLAVTGVCLTSSTPHVCWAGLLVCKYGQLHASRPLGGPVSLQVWAGMTAFPSLVRRLAVTGVCLTSSTPHVRWAGLLVCKYGQLHASRPLGGPVSLEVWAGMTAFPSLVRRLAVTGVCLTSSMPHVRWAGLLVYKYGQLYASRLLGGPVSLQVRAGVTAFPSLVRHLAQATPASHVPLACPSRISTYRRTVFQIKTPTFRKQLRQGPRPVWVGKHRNMQY</sequence>